<dbReference type="InterPro" id="IPR019194">
    <property type="entry name" value="Tscrpt_elong_fac_Eaf_N"/>
</dbReference>
<keyword evidence="4" id="KW-0597">Phosphoprotein</keyword>
<accession>A0A8S4RS57</accession>
<name>A0A8S4RS57_9NEOP</name>
<organism evidence="12 13">
    <name type="scientific">Pararge aegeria aegeria</name>
    <dbReference type="NCBI Taxonomy" id="348720"/>
    <lineage>
        <taxon>Eukaryota</taxon>
        <taxon>Metazoa</taxon>
        <taxon>Ecdysozoa</taxon>
        <taxon>Arthropoda</taxon>
        <taxon>Hexapoda</taxon>
        <taxon>Insecta</taxon>
        <taxon>Pterygota</taxon>
        <taxon>Neoptera</taxon>
        <taxon>Endopterygota</taxon>
        <taxon>Lepidoptera</taxon>
        <taxon>Glossata</taxon>
        <taxon>Ditrysia</taxon>
        <taxon>Papilionoidea</taxon>
        <taxon>Nymphalidae</taxon>
        <taxon>Satyrinae</taxon>
        <taxon>Satyrini</taxon>
        <taxon>Parargina</taxon>
        <taxon>Pararge</taxon>
    </lineage>
</organism>
<evidence type="ECO:0000313" key="12">
    <source>
        <dbReference type="EMBL" id="CAH2239255.1"/>
    </source>
</evidence>
<keyword evidence="6" id="KW-0010">Activator</keyword>
<evidence type="ECO:0000256" key="4">
    <source>
        <dbReference type="ARBA" id="ARBA00022553"/>
    </source>
</evidence>
<feature type="region of interest" description="Disordered" evidence="10">
    <location>
        <begin position="332"/>
        <end position="419"/>
    </location>
</feature>
<evidence type="ECO:0000256" key="10">
    <source>
        <dbReference type="SAM" id="MobiDB-lite"/>
    </source>
</evidence>
<evidence type="ECO:0000313" key="13">
    <source>
        <dbReference type="Proteomes" id="UP000838756"/>
    </source>
</evidence>
<gene>
    <name evidence="12" type="primary">jg21890</name>
    <name evidence="12" type="ORF">PAEG_LOCUS16058</name>
</gene>
<comment type="caution">
    <text evidence="12">The sequence shown here is derived from an EMBL/GenBank/DDBJ whole genome shotgun (WGS) entry which is preliminary data.</text>
</comment>
<comment type="function">
    <text evidence="9">Promotes transcriptional elongation by Su(Tpl)/ELL. Essential for development.</text>
</comment>
<comment type="similarity">
    <text evidence="2">Belongs to the EAF family.</text>
</comment>
<feature type="compositionally biased region" description="Pro residues" evidence="10">
    <location>
        <begin position="338"/>
        <end position="350"/>
    </location>
</feature>
<keyword evidence="7" id="KW-0804">Transcription</keyword>
<keyword evidence="5" id="KW-0805">Transcription regulation</keyword>
<feature type="compositionally biased region" description="Low complexity" evidence="10">
    <location>
        <begin position="157"/>
        <end position="187"/>
    </location>
</feature>
<feature type="compositionally biased region" description="Low complexity" evidence="10">
    <location>
        <begin position="351"/>
        <end position="376"/>
    </location>
</feature>
<keyword evidence="8" id="KW-0539">Nucleus</keyword>
<dbReference type="Proteomes" id="UP000838756">
    <property type="component" value="Unassembled WGS sequence"/>
</dbReference>
<proteinExistence type="inferred from homology"/>
<feature type="compositionally biased region" description="Low complexity" evidence="10">
    <location>
        <begin position="250"/>
        <end position="261"/>
    </location>
</feature>
<evidence type="ECO:0000256" key="9">
    <source>
        <dbReference type="ARBA" id="ARBA00025617"/>
    </source>
</evidence>
<dbReference type="OrthoDB" id="125903at2759"/>
<evidence type="ECO:0000256" key="2">
    <source>
        <dbReference type="ARBA" id="ARBA00007798"/>
    </source>
</evidence>
<dbReference type="PANTHER" id="PTHR15970:SF2">
    <property type="entry name" value="ELL-ASSOCIATED FACTOR EAF"/>
    <property type="match status" value="1"/>
</dbReference>
<evidence type="ECO:0000256" key="5">
    <source>
        <dbReference type="ARBA" id="ARBA00023015"/>
    </source>
</evidence>
<dbReference type="GO" id="GO:0003711">
    <property type="term" value="F:transcription elongation factor activity"/>
    <property type="evidence" value="ECO:0007669"/>
    <property type="project" value="TreeGrafter"/>
</dbReference>
<comment type="subcellular location">
    <subcellularLocation>
        <location evidence="1">Nucleus</location>
    </subcellularLocation>
</comment>
<reference evidence="12" key="1">
    <citation type="submission" date="2022-03" db="EMBL/GenBank/DDBJ databases">
        <authorList>
            <person name="Lindestad O."/>
        </authorList>
    </citation>
    <scope>NUCLEOTIDE SEQUENCE</scope>
</reference>
<keyword evidence="13" id="KW-1185">Reference proteome</keyword>
<dbReference type="PANTHER" id="PTHR15970">
    <property type="entry name" value="ELL-ASSOCIATED FACTOR EAF"/>
    <property type="match status" value="1"/>
</dbReference>
<dbReference type="GO" id="GO:0032783">
    <property type="term" value="C:super elongation complex"/>
    <property type="evidence" value="ECO:0007669"/>
    <property type="project" value="InterPro"/>
</dbReference>
<evidence type="ECO:0000256" key="6">
    <source>
        <dbReference type="ARBA" id="ARBA00023159"/>
    </source>
</evidence>
<dbReference type="InterPro" id="IPR027093">
    <property type="entry name" value="EAF_fam"/>
</dbReference>
<sequence>MALVDAQGMATRNLGGNILKDIWHRKAKMADKHSLNYDVRELKLGASFTNNKTSQYHTIKYDFKPASVDVNKMATVDVGTNNQVTVTVPHLDGAGVPQTVFKGSQRPYTKECVLIIDRVTGEITLEKLSSNIQVKKTRQETSQKPRPLTPVTSDFMNTTQRSSSRTRVTTNKRTNNNPGAAASAQQNNQARFNNGAQKSQNVMVRSPPRVKTSPPQAPWSAGGNSTHASLPMIGLDDALAGASPPPAPAHGPAHNAHGSSHNTHGPSHNSHAPAQNAHVPAHNAHVPAHNAHVPAHNTHVPAHNAHVPAHNAHVPAHSAHNAHVPAHAPHVPAQARHLPPPASIPPPPANTQPQAPRQEDSSSSSSSDSDSGSGSDSDSDDNDTSARPPVTNGTASNAALPTDVLNDDLCLSESGSDSD</sequence>
<evidence type="ECO:0000256" key="7">
    <source>
        <dbReference type="ARBA" id="ARBA00023163"/>
    </source>
</evidence>
<protein>
    <recommendedName>
        <fullName evidence="3">Ell-associated factor Eaf</fullName>
    </recommendedName>
</protein>
<dbReference type="GO" id="GO:0006368">
    <property type="term" value="P:transcription elongation by RNA polymerase II"/>
    <property type="evidence" value="ECO:0007669"/>
    <property type="project" value="InterPro"/>
</dbReference>
<evidence type="ECO:0000256" key="1">
    <source>
        <dbReference type="ARBA" id="ARBA00004123"/>
    </source>
</evidence>
<feature type="domain" description="Transcription elongation factor Eaf N-terminal" evidence="11">
    <location>
        <begin position="41"/>
        <end position="139"/>
    </location>
</feature>
<dbReference type="EMBL" id="CAKXAJ010025426">
    <property type="protein sequence ID" value="CAH2239255.1"/>
    <property type="molecule type" value="Genomic_DNA"/>
</dbReference>
<evidence type="ECO:0000259" key="11">
    <source>
        <dbReference type="Pfam" id="PF09816"/>
    </source>
</evidence>
<dbReference type="AlphaFoldDB" id="A0A8S4RS57"/>
<evidence type="ECO:0000256" key="8">
    <source>
        <dbReference type="ARBA" id="ARBA00023242"/>
    </source>
</evidence>
<dbReference type="Pfam" id="PF09816">
    <property type="entry name" value="EAF"/>
    <property type="match status" value="1"/>
</dbReference>
<feature type="region of interest" description="Disordered" evidence="10">
    <location>
        <begin position="199"/>
        <end position="275"/>
    </location>
</feature>
<feature type="region of interest" description="Disordered" evidence="10">
    <location>
        <begin position="134"/>
        <end position="187"/>
    </location>
</feature>
<feature type="compositionally biased region" description="Polar residues" evidence="10">
    <location>
        <begin position="144"/>
        <end position="156"/>
    </location>
</feature>
<evidence type="ECO:0000256" key="3">
    <source>
        <dbReference type="ARBA" id="ARBA00021452"/>
    </source>
</evidence>